<dbReference type="Pfam" id="PF04244">
    <property type="entry name" value="DPRP"/>
    <property type="match status" value="1"/>
</dbReference>
<dbReference type="Gene3D" id="1.10.579.10">
    <property type="entry name" value="DNA Cyclobutane Dipyrimidine Photolyase, subunit A, domain 3"/>
    <property type="match status" value="1"/>
</dbReference>
<dbReference type="InterPro" id="IPR052551">
    <property type="entry name" value="UV-DNA_repair_photolyase"/>
</dbReference>
<dbReference type="PANTHER" id="PTHR38657:SF1">
    <property type="entry name" value="SLR1343 PROTEIN"/>
    <property type="match status" value="1"/>
</dbReference>
<name>A0ABQ5Z574_9SPHN</name>
<dbReference type="InterPro" id="IPR014729">
    <property type="entry name" value="Rossmann-like_a/b/a_fold"/>
</dbReference>
<dbReference type="RefSeq" id="WP_029942026.1">
    <property type="nucleotide sequence ID" value="NZ_BSOO01000003.1"/>
</dbReference>
<dbReference type="InterPro" id="IPR036134">
    <property type="entry name" value="Crypto/Photolyase_FAD-like_sf"/>
</dbReference>
<dbReference type="SUPFAM" id="SSF48173">
    <property type="entry name" value="Cryptochrome/photolyase FAD-binding domain"/>
    <property type="match status" value="1"/>
</dbReference>
<keyword evidence="2" id="KW-1185">Reference proteome</keyword>
<dbReference type="PANTHER" id="PTHR38657">
    <property type="entry name" value="SLR1343 PROTEIN"/>
    <property type="match status" value="1"/>
</dbReference>
<proteinExistence type="predicted"/>
<evidence type="ECO:0000313" key="2">
    <source>
        <dbReference type="Proteomes" id="UP001156703"/>
    </source>
</evidence>
<dbReference type="Gene3D" id="1.25.40.80">
    <property type="match status" value="1"/>
</dbReference>
<dbReference type="Proteomes" id="UP001156703">
    <property type="component" value="Unassembled WGS sequence"/>
</dbReference>
<dbReference type="InterPro" id="IPR007357">
    <property type="entry name" value="PhrB-like"/>
</dbReference>
<protein>
    <submittedName>
        <fullName evidence="1">(6-4) photolyase</fullName>
    </submittedName>
</protein>
<gene>
    <name evidence="1" type="primary">phrB</name>
    <name evidence="1" type="ORF">GCM10007925_03580</name>
</gene>
<accession>A0ABQ5Z574</accession>
<reference evidence="2" key="1">
    <citation type="journal article" date="2019" name="Int. J. Syst. Evol. Microbiol.">
        <title>The Global Catalogue of Microorganisms (GCM) 10K type strain sequencing project: providing services to taxonomists for standard genome sequencing and annotation.</title>
        <authorList>
            <consortium name="The Broad Institute Genomics Platform"/>
            <consortium name="The Broad Institute Genome Sequencing Center for Infectious Disease"/>
            <person name="Wu L."/>
            <person name="Ma J."/>
        </authorList>
    </citation>
    <scope>NUCLEOTIDE SEQUENCE [LARGE SCALE GENOMIC DNA]</scope>
    <source>
        <strain evidence="2">NBRC 102146</strain>
    </source>
</reference>
<comment type="caution">
    <text evidence="1">The sequence shown here is derived from an EMBL/GenBank/DDBJ whole genome shotgun (WGS) entry which is preliminary data.</text>
</comment>
<organism evidence="1 2">
    <name type="scientific">Sphingomonas astaxanthinifaciens DSM 22298</name>
    <dbReference type="NCBI Taxonomy" id="1123267"/>
    <lineage>
        <taxon>Bacteria</taxon>
        <taxon>Pseudomonadati</taxon>
        <taxon>Pseudomonadota</taxon>
        <taxon>Alphaproteobacteria</taxon>
        <taxon>Sphingomonadales</taxon>
        <taxon>Sphingomonadaceae</taxon>
        <taxon>Sphingomonas</taxon>
    </lineage>
</organism>
<dbReference type="Gene3D" id="3.40.50.620">
    <property type="entry name" value="HUPs"/>
    <property type="match status" value="1"/>
</dbReference>
<dbReference type="Gene3D" id="1.10.10.1710">
    <property type="entry name" value="Deoxyribodipyrimidine photolyase-related"/>
    <property type="match status" value="1"/>
</dbReference>
<dbReference type="EMBL" id="BSOO01000003">
    <property type="protein sequence ID" value="GLR46647.1"/>
    <property type="molecule type" value="Genomic_DNA"/>
</dbReference>
<sequence length="525" mass="59686">MTTLIPVLGDQLSHGLASLRSADKAESVVLLMEVAEETTYVRHHKAKIVLILSAMRHFAEELRADGWTVDYIRLDDPENSGSFTGEVARAVERHRPSAIRIVEAGEYRVAQAIATWSDRFGIPVDVLGDDRFICPLPDFFAWAAARRELVMESFYRQQRRRTGLLMEEDGTPVGGQWNFDKENRAPPPKARPLRRPLSFAPDAITKDVIALVEQRFGQHFGTLDRFELPVTRDQARALLADFVTERLPRFGTYQDAMLEGEDYLYHSRLSTSLNCGLLTALEVCEATEAAFRAGTVPLNAAEGFIRQMIGWREYVRGMYWLEMPGLDRANFFGNRRPLPDFYWTGETAMACCADAVRNTRDNAYAHHIQRLMVLGNFAMLAGIDPHEVADWYLVVYADAYEWVEHPNVLGMSQFADGGRLGTKPYAGSGAYINRMSNYCKGCRYDVKQRVGEGACPFNALYWDFLDRNEQKLRGNRRMWQPYATWDRFGEDTKAEIRAQAQQFLDHLEPAAPGWARATGQEEKRG</sequence>
<evidence type="ECO:0000313" key="1">
    <source>
        <dbReference type="EMBL" id="GLR46647.1"/>
    </source>
</evidence>